<proteinExistence type="predicted"/>
<accession>A0A8I1EAF0</accession>
<evidence type="ECO:0000313" key="2">
    <source>
        <dbReference type="Proteomes" id="UP000637061"/>
    </source>
</evidence>
<organism evidence="1 2">
    <name type="scientific">Pseudomonas putida</name>
    <name type="common">Arthrobacter siderocapsulatus</name>
    <dbReference type="NCBI Taxonomy" id="303"/>
    <lineage>
        <taxon>Bacteria</taxon>
        <taxon>Pseudomonadati</taxon>
        <taxon>Pseudomonadota</taxon>
        <taxon>Gammaproteobacteria</taxon>
        <taxon>Pseudomonadales</taxon>
        <taxon>Pseudomonadaceae</taxon>
        <taxon>Pseudomonas</taxon>
    </lineage>
</organism>
<protein>
    <submittedName>
        <fullName evidence="1">Uncharacterized protein</fullName>
    </submittedName>
</protein>
<dbReference type="EMBL" id="JAEHTE010000001">
    <property type="protein sequence ID" value="MBI6882327.1"/>
    <property type="molecule type" value="Genomic_DNA"/>
</dbReference>
<name>A0A8I1EAF0_PSEPU</name>
<evidence type="ECO:0000313" key="1">
    <source>
        <dbReference type="EMBL" id="MBI6882327.1"/>
    </source>
</evidence>
<reference evidence="1" key="1">
    <citation type="submission" date="2020-12" db="EMBL/GenBank/DDBJ databases">
        <title>Enhanced detection system for hospital associated transmission using whole genome sequencing surveillance.</title>
        <authorList>
            <person name="Harrison L.H."/>
            <person name="Van Tyne D."/>
            <person name="Marsh J.W."/>
            <person name="Griffith M.P."/>
            <person name="Snyder D.J."/>
            <person name="Cooper V.S."/>
            <person name="Mustapha M."/>
        </authorList>
    </citation>
    <scope>NUCLEOTIDE SEQUENCE</scope>
    <source>
        <strain evidence="1">PSB00042</strain>
    </source>
</reference>
<dbReference type="RefSeq" id="WP_198745952.1">
    <property type="nucleotide sequence ID" value="NZ_JAEHTE010000001.1"/>
</dbReference>
<gene>
    <name evidence="1" type="ORF">JEU22_00080</name>
</gene>
<dbReference type="AlphaFoldDB" id="A0A8I1EAF0"/>
<sequence length="207" mass="23460">MKSLEKSTHADFLASGVRSITSAIPVAGGLISELLVSIIPNQRIDRISDYVEMLSERIEELGSSININEEIDKIGVVEQSFIVAAKTRSRYKLDKISRFVASSIADGDLVLSTDSILLDVLDSMTEDEIRCLESISSFEPYRNEHYKIFLSKDDEDKFERQRLINTYSYNMKYNLIEESLVSRKLISETSCSFEITEKGKLLLLKIS</sequence>
<comment type="caution">
    <text evidence="1">The sequence shown here is derived from an EMBL/GenBank/DDBJ whole genome shotgun (WGS) entry which is preliminary data.</text>
</comment>
<dbReference type="Proteomes" id="UP000637061">
    <property type="component" value="Unassembled WGS sequence"/>
</dbReference>